<reference evidence="1 2" key="1">
    <citation type="submission" date="2017-02" db="EMBL/GenBank/DDBJ databases">
        <title>The new phylogeny of genus Mycobacterium.</title>
        <authorList>
            <person name="Tortoli E."/>
            <person name="Trovato A."/>
            <person name="Cirillo D.M."/>
        </authorList>
    </citation>
    <scope>NUCLEOTIDE SEQUENCE [LARGE SCALE GENOMIC DNA]</scope>
    <source>
        <strain evidence="1 2">DSM 45578</strain>
    </source>
</reference>
<protein>
    <recommendedName>
        <fullName evidence="3">Peptidase C39 domain-containing protein</fullName>
    </recommendedName>
</protein>
<keyword evidence="2" id="KW-1185">Reference proteome</keyword>
<comment type="caution">
    <text evidence="1">The sequence shown here is derived from an EMBL/GenBank/DDBJ whole genome shotgun (WGS) entry which is preliminary data.</text>
</comment>
<dbReference type="EMBL" id="MVHJ01000037">
    <property type="protein sequence ID" value="ORA01957.1"/>
    <property type="molecule type" value="Genomic_DNA"/>
</dbReference>
<dbReference type="RefSeq" id="WP_083061774.1">
    <property type="nucleotide sequence ID" value="NZ_JACKVM010000001.1"/>
</dbReference>
<name>A0A1W9YPM8_MYCBA</name>
<dbReference type="STRING" id="564198.BST17_25945"/>
<evidence type="ECO:0008006" key="3">
    <source>
        <dbReference type="Google" id="ProtNLM"/>
    </source>
</evidence>
<sequence>MKLAGYRLRQRDGYSCGPTVAVVAVVLLDGRYRARLDDGPDWFAAEQGVVHRQANRLWPRRLGMTPAGLAAVLNTRSSVRYRWRMHRGLLPGRQDPATDVVAAVRAGHPVAMLLGHVIPRHWVLIVTADGNRLRCFDPASGQLRATTVGAIQEAHVEGLGFGRPFALVLPARAGTRCAPQNVKL</sequence>
<evidence type="ECO:0000313" key="1">
    <source>
        <dbReference type="EMBL" id="ORA01957.1"/>
    </source>
</evidence>
<accession>A0A1W9YPM8</accession>
<proteinExistence type="predicted"/>
<dbReference type="Proteomes" id="UP000192366">
    <property type="component" value="Unassembled WGS sequence"/>
</dbReference>
<dbReference type="AlphaFoldDB" id="A0A1W9YPM8"/>
<evidence type="ECO:0000313" key="2">
    <source>
        <dbReference type="Proteomes" id="UP000192366"/>
    </source>
</evidence>
<organism evidence="1 2">
    <name type="scientific">Mycolicibacterium bacteremicum</name>
    <name type="common">Mycobacterium bacteremicum</name>
    <dbReference type="NCBI Taxonomy" id="564198"/>
    <lineage>
        <taxon>Bacteria</taxon>
        <taxon>Bacillati</taxon>
        <taxon>Actinomycetota</taxon>
        <taxon>Actinomycetes</taxon>
        <taxon>Mycobacteriales</taxon>
        <taxon>Mycobacteriaceae</taxon>
        <taxon>Mycolicibacterium</taxon>
    </lineage>
</organism>
<gene>
    <name evidence="1" type="ORF">BST17_25945</name>
</gene>
<dbReference type="OrthoDB" id="4762866at2"/>